<organism evidence="1 2">
    <name type="scientific">Absidia repens</name>
    <dbReference type="NCBI Taxonomy" id="90262"/>
    <lineage>
        <taxon>Eukaryota</taxon>
        <taxon>Fungi</taxon>
        <taxon>Fungi incertae sedis</taxon>
        <taxon>Mucoromycota</taxon>
        <taxon>Mucoromycotina</taxon>
        <taxon>Mucoromycetes</taxon>
        <taxon>Mucorales</taxon>
        <taxon>Cunninghamellaceae</taxon>
        <taxon>Absidia</taxon>
    </lineage>
</organism>
<reference evidence="1 2" key="1">
    <citation type="submission" date="2016-07" db="EMBL/GenBank/DDBJ databases">
        <title>Pervasive Adenine N6-methylation of Active Genes in Fungi.</title>
        <authorList>
            <consortium name="DOE Joint Genome Institute"/>
            <person name="Mondo S.J."/>
            <person name="Dannebaum R.O."/>
            <person name="Kuo R.C."/>
            <person name="Labutti K."/>
            <person name="Haridas S."/>
            <person name="Kuo A."/>
            <person name="Salamov A."/>
            <person name="Ahrendt S.R."/>
            <person name="Lipzen A."/>
            <person name="Sullivan W."/>
            <person name="Andreopoulos W.B."/>
            <person name="Clum A."/>
            <person name="Lindquist E."/>
            <person name="Daum C."/>
            <person name="Ramamoorthy G.K."/>
            <person name="Gryganskyi A."/>
            <person name="Culley D."/>
            <person name="Magnuson J.K."/>
            <person name="James T.Y."/>
            <person name="O'Malley M.A."/>
            <person name="Stajich J.E."/>
            <person name="Spatafora J.W."/>
            <person name="Visel A."/>
            <person name="Grigoriev I.V."/>
        </authorList>
    </citation>
    <scope>NUCLEOTIDE SEQUENCE [LARGE SCALE GENOMIC DNA]</scope>
    <source>
        <strain evidence="1 2">NRRL 1336</strain>
    </source>
</reference>
<dbReference type="InterPro" id="IPR022234">
    <property type="entry name" value="DUF3759"/>
</dbReference>
<keyword evidence="2" id="KW-1185">Reference proteome</keyword>
<dbReference type="EMBL" id="MCGE01000050">
    <property type="protein sequence ID" value="ORZ04521.1"/>
    <property type="molecule type" value="Genomic_DNA"/>
</dbReference>
<evidence type="ECO:0000313" key="1">
    <source>
        <dbReference type="EMBL" id="ORZ04521.1"/>
    </source>
</evidence>
<sequence length="109" mass="12078">MAYHEEAYNFLQSINQSNDEEYKPAVTLHMLVGAASFEALQRLDKEQEVEGQHVDTARAKQLLAGYSAASVDGFIDGKEITWIDKKNAKDLAKSEAELLYIRETGGLGS</sequence>
<dbReference type="PANTHER" id="PTHR37450:SF1">
    <property type="entry name" value="CIPC PROTEIN"/>
    <property type="match status" value="1"/>
</dbReference>
<proteinExistence type="predicted"/>
<evidence type="ECO:0000313" key="2">
    <source>
        <dbReference type="Proteomes" id="UP000193560"/>
    </source>
</evidence>
<dbReference type="AlphaFoldDB" id="A0A1X2HXD1"/>
<dbReference type="Proteomes" id="UP000193560">
    <property type="component" value="Unassembled WGS sequence"/>
</dbReference>
<protein>
    <submittedName>
        <fullName evidence="1">Uncharacterized protein</fullName>
    </submittedName>
</protein>
<dbReference type="PANTHER" id="PTHR37450">
    <property type="entry name" value="CIPC PROTEIN"/>
    <property type="match status" value="1"/>
</dbReference>
<gene>
    <name evidence="1" type="ORF">BCR42DRAFT_429205</name>
</gene>
<comment type="caution">
    <text evidence="1">The sequence shown here is derived from an EMBL/GenBank/DDBJ whole genome shotgun (WGS) entry which is preliminary data.</text>
</comment>
<name>A0A1X2HXD1_9FUNG</name>
<accession>A0A1X2HXD1</accession>
<dbReference type="Pfam" id="PF12585">
    <property type="entry name" value="DUF3759"/>
    <property type="match status" value="1"/>
</dbReference>